<dbReference type="InterPro" id="IPR003754">
    <property type="entry name" value="4pyrrol_synth_uPrphyn_synth"/>
</dbReference>
<reference evidence="12" key="1">
    <citation type="journal article" date="2019" name="Int. J. Syst. Evol. Microbiol.">
        <title>The Global Catalogue of Microorganisms (GCM) 10K type strain sequencing project: providing services to taxonomists for standard genome sequencing and annotation.</title>
        <authorList>
            <consortium name="The Broad Institute Genomics Platform"/>
            <consortium name="The Broad Institute Genome Sequencing Center for Infectious Disease"/>
            <person name="Wu L."/>
            <person name="Ma J."/>
        </authorList>
    </citation>
    <scope>NUCLEOTIDE SEQUENCE [LARGE SCALE GENOMIC DNA]</scope>
    <source>
        <strain evidence="12">CGMCC 1.12482</strain>
    </source>
</reference>
<keyword evidence="5 9" id="KW-0627">Porphyrin biosynthesis</keyword>
<comment type="similarity">
    <text evidence="2 9">Belongs to the uroporphyrinogen-III synthase family.</text>
</comment>
<evidence type="ECO:0000256" key="5">
    <source>
        <dbReference type="ARBA" id="ARBA00023244"/>
    </source>
</evidence>
<protein>
    <recommendedName>
        <fullName evidence="7 9">Uroporphyrinogen-III synthase</fullName>
        <ecNumber evidence="3 9">4.2.1.75</ecNumber>
    </recommendedName>
</protein>
<keyword evidence="4 9" id="KW-0456">Lyase</keyword>
<evidence type="ECO:0000256" key="7">
    <source>
        <dbReference type="ARBA" id="ARBA00040167"/>
    </source>
</evidence>
<dbReference type="Pfam" id="PF02602">
    <property type="entry name" value="HEM4"/>
    <property type="match status" value="1"/>
</dbReference>
<evidence type="ECO:0000256" key="2">
    <source>
        <dbReference type="ARBA" id="ARBA00008133"/>
    </source>
</evidence>
<dbReference type="CDD" id="cd06578">
    <property type="entry name" value="HemD"/>
    <property type="match status" value="1"/>
</dbReference>
<comment type="catalytic activity">
    <reaction evidence="8 9">
        <text>hydroxymethylbilane = uroporphyrinogen III + H2O</text>
        <dbReference type="Rhea" id="RHEA:18965"/>
        <dbReference type="ChEBI" id="CHEBI:15377"/>
        <dbReference type="ChEBI" id="CHEBI:57308"/>
        <dbReference type="ChEBI" id="CHEBI:57845"/>
        <dbReference type="EC" id="4.2.1.75"/>
    </reaction>
</comment>
<dbReference type="RefSeq" id="WP_150276232.1">
    <property type="nucleotide sequence ID" value="NZ_BMFF01000002.1"/>
</dbReference>
<evidence type="ECO:0000256" key="8">
    <source>
        <dbReference type="ARBA" id="ARBA00048617"/>
    </source>
</evidence>
<gene>
    <name evidence="11" type="primary">hemD</name>
    <name evidence="11" type="ORF">GCM10007418_09990</name>
</gene>
<dbReference type="Gene3D" id="3.40.50.10090">
    <property type="match status" value="2"/>
</dbReference>
<accession>A0ABQ1P725</accession>
<dbReference type="Proteomes" id="UP000638188">
    <property type="component" value="Unassembled WGS sequence"/>
</dbReference>
<keyword evidence="12" id="KW-1185">Reference proteome</keyword>
<organism evidence="11 12">
    <name type="scientific">Halopseudomonas salina</name>
    <dbReference type="NCBI Taxonomy" id="1323744"/>
    <lineage>
        <taxon>Bacteria</taxon>
        <taxon>Pseudomonadati</taxon>
        <taxon>Pseudomonadota</taxon>
        <taxon>Gammaproteobacteria</taxon>
        <taxon>Pseudomonadales</taxon>
        <taxon>Pseudomonadaceae</taxon>
        <taxon>Halopseudomonas</taxon>
    </lineage>
</organism>
<comment type="caution">
    <text evidence="11">The sequence shown here is derived from an EMBL/GenBank/DDBJ whole genome shotgun (WGS) entry which is preliminary data.</text>
</comment>
<sequence length="256" mass="28320">MTPAILLTRQPADNQRLAGRLDALGIRSYCTPLLQIRAVEESSEQRSLLLDLDRYQAVIAVSPVAARLGLERLDRYWPQVPLGIDWFAVGETTAGILRQYDLPAQAPLDGQDSEALLALPRWEALLAEPNLRVMIWRGVGGREHLASRIAFAGGQVDYLELYQRLPADGLPQSIEAARQAGVRGIVVLSVQALEYWHAAAGQEWLQQRLWRCWVPGNRVAKRAAELGCEDIIMCNGADDDALVTAINAHRLTVQGE</sequence>
<evidence type="ECO:0000256" key="4">
    <source>
        <dbReference type="ARBA" id="ARBA00023239"/>
    </source>
</evidence>
<evidence type="ECO:0000313" key="11">
    <source>
        <dbReference type="EMBL" id="GGC92445.1"/>
    </source>
</evidence>
<proteinExistence type="inferred from homology"/>
<dbReference type="InterPro" id="IPR036108">
    <property type="entry name" value="4pyrrol_syn_uPrphyn_synt_sf"/>
</dbReference>
<dbReference type="EMBL" id="BMFF01000002">
    <property type="protein sequence ID" value="GGC92445.1"/>
    <property type="molecule type" value="Genomic_DNA"/>
</dbReference>
<evidence type="ECO:0000256" key="3">
    <source>
        <dbReference type="ARBA" id="ARBA00013109"/>
    </source>
</evidence>
<comment type="pathway">
    <text evidence="1 9">Porphyrin-containing compound metabolism; protoporphyrin-IX biosynthesis; coproporphyrinogen-III from 5-aminolevulinate: step 3/4.</text>
</comment>
<evidence type="ECO:0000256" key="6">
    <source>
        <dbReference type="ARBA" id="ARBA00037589"/>
    </source>
</evidence>
<dbReference type="PANTHER" id="PTHR38042">
    <property type="entry name" value="UROPORPHYRINOGEN-III SYNTHASE, CHLOROPLASTIC"/>
    <property type="match status" value="1"/>
</dbReference>
<comment type="function">
    <text evidence="6 9">Catalyzes cyclization of the linear tetrapyrrole, hydroxymethylbilane, to the macrocyclic uroporphyrinogen III.</text>
</comment>
<name>A0ABQ1P725_9GAMM</name>
<dbReference type="EC" id="4.2.1.75" evidence="3 9"/>
<dbReference type="InterPro" id="IPR039793">
    <property type="entry name" value="UROS/Hem4"/>
</dbReference>
<dbReference type="SUPFAM" id="SSF69618">
    <property type="entry name" value="HemD-like"/>
    <property type="match status" value="1"/>
</dbReference>
<evidence type="ECO:0000313" key="12">
    <source>
        <dbReference type="Proteomes" id="UP000638188"/>
    </source>
</evidence>
<dbReference type="PANTHER" id="PTHR38042:SF1">
    <property type="entry name" value="UROPORPHYRINOGEN-III SYNTHASE, CHLOROPLASTIC"/>
    <property type="match status" value="1"/>
</dbReference>
<feature type="domain" description="Tetrapyrrole biosynthesis uroporphyrinogen III synthase" evidence="10">
    <location>
        <begin position="16"/>
        <end position="243"/>
    </location>
</feature>
<evidence type="ECO:0000256" key="9">
    <source>
        <dbReference type="RuleBase" id="RU366031"/>
    </source>
</evidence>
<evidence type="ECO:0000259" key="10">
    <source>
        <dbReference type="Pfam" id="PF02602"/>
    </source>
</evidence>
<evidence type="ECO:0000256" key="1">
    <source>
        <dbReference type="ARBA" id="ARBA00004772"/>
    </source>
</evidence>